<comment type="caution">
    <text evidence="1">The sequence shown here is derived from an EMBL/GenBank/DDBJ whole genome shotgun (WGS) entry which is preliminary data.</text>
</comment>
<dbReference type="EMBL" id="CAJVPP010001141">
    <property type="protein sequence ID" value="CAG8536566.1"/>
    <property type="molecule type" value="Genomic_DNA"/>
</dbReference>
<keyword evidence="2" id="KW-1185">Reference proteome</keyword>
<sequence length="83" mass="9710">MTPISSKEHDPDPDFETQWSIMLVVSQRYPIFDINLKHYFGSWTTTCTIHVPADAEDWNGYFFHLGKRILKGMMNSDPQKLHP</sequence>
<organism evidence="1 2">
    <name type="scientific">Funneliformis mosseae</name>
    <name type="common">Endomycorrhizal fungus</name>
    <name type="synonym">Glomus mosseae</name>
    <dbReference type="NCBI Taxonomy" id="27381"/>
    <lineage>
        <taxon>Eukaryota</taxon>
        <taxon>Fungi</taxon>
        <taxon>Fungi incertae sedis</taxon>
        <taxon>Mucoromycota</taxon>
        <taxon>Glomeromycotina</taxon>
        <taxon>Glomeromycetes</taxon>
        <taxon>Glomerales</taxon>
        <taxon>Glomeraceae</taxon>
        <taxon>Funneliformis</taxon>
    </lineage>
</organism>
<name>A0A9N9FJ27_FUNMO</name>
<evidence type="ECO:0000313" key="1">
    <source>
        <dbReference type="EMBL" id="CAG8536566.1"/>
    </source>
</evidence>
<proteinExistence type="predicted"/>
<accession>A0A9N9FJ27</accession>
<dbReference type="Proteomes" id="UP000789375">
    <property type="component" value="Unassembled WGS sequence"/>
</dbReference>
<dbReference type="AlphaFoldDB" id="A0A9N9FJ27"/>
<gene>
    <name evidence="1" type="ORF">FMOSSE_LOCUS5769</name>
</gene>
<evidence type="ECO:0000313" key="2">
    <source>
        <dbReference type="Proteomes" id="UP000789375"/>
    </source>
</evidence>
<reference evidence="1" key="1">
    <citation type="submission" date="2021-06" db="EMBL/GenBank/DDBJ databases">
        <authorList>
            <person name="Kallberg Y."/>
            <person name="Tangrot J."/>
            <person name="Rosling A."/>
        </authorList>
    </citation>
    <scope>NUCLEOTIDE SEQUENCE</scope>
    <source>
        <strain evidence="1">87-6 pot B 2015</strain>
    </source>
</reference>
<protein>
    <submittedName>
        <fullName evidence="1">681_t:CDS:1</fullName>
    </submittedName>
</protein>